<evidence type="ECO:0000313" key="3">
    <source>
        <dbReference type="Proteomes" id="UP001150062"/>
    </source>
</evidence>
<evidence type="ECO:0000256" key="1">
    <source>
        <dbReference type="SAM" id="MobiDB-lite"/>
    </source>
</evidence>
<dbReference type="Proteomes" id="UP001150062">
    <property type="component" value="Unassembled WGS sequence"/>
</dbReference>
<organism evidence="2 3">
    <name type="scientific">Anaeramoeba flamelloides</name>
    <dbReference type="NCBI Taxonomy" id="1746091"/>
    <lineage>
        <taxon>Eukaryota</taxon>
        <taxon>Metamonada</taxon>
        <taxon>Anaeramoebidae</taxon>
        <taxon>Anaeramoeba</taxon>
    </lineage>
</organism>
<reference evidence="2" key="1">
    <citation type="submission" date="2022-08" db="EMBL/GenBank/DDBJ databases">
        <title>Novel sulfate-reducing endosymbionts in the free-living metamonad Anaeramoeba.</title>
        <authorList>
            <person name="Jerlstrom-Hultqvist J."/>
            <person name="Cepicka I."/>
            <person name="Gallot-Lavallee L."/>
            <person name="Salas-Leiva D."/>
            <person name="Curtis B.A."/>
            <person name="Zahonova K."/>
            <person name="Pipaliya S."/>
            <person name="Dacks J."/>
            <person name="Roger A.J."/>
        </authorList>
    </citation>
    <scope>NUCLEOTIDE SEQUENCE</scope>
    <source>
        <strain evidence="2">Schooner1</strain>
    </source>
</reference>
<proteinExistence type="predicted"/>
<feature type="region of interest" description="Disordered" evidence="1">
    <location>
        <begin position="1"/>
        <end position="24"/>
    </location>
</feature>
<protein>
    <submittedName>
        <fullName evidence="2">Uncharacterized protein</fullName>
    </submittedName>
</protein>
<keyword evidence="3" id="KW-1185">Reference proteome</keyword>
<comment type="caution">
    <text evidence="2">The sequence shown here is derived from an EMBL/GenBank/DDBJ whole genome shotgun (WGS) entry which is preliminary data.</text>
</comment>
<accession>A0ABQ8YQ36</accession>
<dbReference type="EMBL" id="JAOAOG010000131">
    <property type="protein sequence ID" value="KAJ6246710.1"/>
    <property type="molecule type" value="Genomic_DNA"/>
</dbReference>
<evidence type="ECO:0000313" key="2">
    <source>
        <dbReference type="EMBL" id="KAJ6246710.1"/>
    </source>
</evidence>
<name>A0ABQ8YQ36_9EUKA</name>
<gene>
    <name evidence="2" type="ORF">M0813_01960</name>
</gene>
<sequence>MSKLPPPIPKRTRYQGRGRGNNNVLVLKKGRGRGRGIGRGKNVSNYKYKGNSNNYHYYQEKARLYQTEIHHCYQTEEEGWLKLEEDHHFLGVVVYIDHTILDKTLCE</sequence>